<evidence type="ECO:0000313" key="2">
    <source>
        <dbReference type="EMBL" id="GBM46943.1"/>
    </source>
</evidence>
<comment type="caution">
    <text evidence="2">The sequence shown here is derived from an EMBL/GenBank/DDBJ whole genome shotgun (WGS) entry which is preliminary data.</text>
</comment>
<feature type="region of interest" description="Disordered" evidence="1">
    <location>
        <begin position="1"/>
        <end position="20"/>
    </location>
</feature>
<name>A0A4Y2G014_ARAVE</name>
<dbReference type="Proteomes" id="UP000499080">
    <property type="component" value="Unassembled WGS sequence"/>
</dbReference>
<proteinExistence type="predicted"/>
<gene>
    <name evidence="2" type="ORF">AVEN_241172_1</name>
</gene>
<dbReference type="AlphaFoldDB" id="A0A4Y2G014"/>
<sequence>MSRLRSWPWDRKAPGSNPDFTDDLPCVLHAKSYAYVLSLVWCDITHPDPAYPTEFKALRSRRGSMLTSCSRRTQAPVAFIKSFYSHPHTTPSNMGGN</sequence>
<reference evidence="2 3" key="1">
    <citation type="journal article" date="2019" name="Sci. Rep.">
        <title>Orb-weaving spider Araneus ventricosus genome elucidates the spidroin gene catalogue.</title>
        <authorList>
            <person name="Kono N."/>
            <person name="Nakamura H."/>
            <person name="Ohtoshi R."/>
            <person name="Moran D.A.P."/>
            <person name="Shinohara A."/>
            <person name="Yoshida Y."/>
            <person name="Fujiwara M."/>
            <person name="Mori M."/>
            <person name="Tomita M."/>
            <person name="Arakawa K."/>
        </authorList>
    </citation>
    <scope>NUCLEOTIDE SEQUENCE [LARGE SCALE GENOMIC DNA]</scope>
</reference>
<evidence type="ECO:0000313" key="3">
    <source>
        <dbReference type="Proteomes" id="UP000499080"/>
    </source>
</evidence>
<protein>
    <submittedName>
        <fullName evidence="2">Uncharacterized protein</fullName>
    </submittedName>
</protein>
<accession>A0A4Y2G014</accession>
<dbReference type="EMBL" id="BGPR01001159">
    <property type="protein sequence ID" value="GBM46943.1"/>
    <property type="molecule type" value="Genomic_DNA"/>
</dbReference>
<organism evidence="2 3">
    <name type="scientific">Araneus ventricosus</name>
    <name type="common">Orbweaver spider</name>
    <name type="synonym">Epeira ventricosa</name>
    <dbReference type="NCBI Taxonomy" id="182803"/>
    <lineage>
        <taxon>Eukaryota</taxon>
        <taxon>Metazoa</taxon>
        <taxon>Ecdysozoa</taxon>
        <taxon>Arthropoda</taxon>
        <taxon>Chelicerata</taxon>
        <taxon>Arachnida</taxon>
        <taxon>Araneae</taxon>
        <taxon>Araneomorphae</taxon>
        <taxon>Entelegynae</taxon>
        <taxon>Araneoidea</taxon>
        <taxon>Araneidae</taxon>
        <taxon>Araneus</taxon>
    </lineage>
</organism>
<evidence type="ECO:0000256" key="1">
    <source>
        <dbReference type="SAM" id="MobiDB-lite"/>
    </source>
</evidence>
<keyword evidence="3" id="KW-1185">Reference proteome</keyword>